<proteinExistence type="predicted"/>
<name>A0ACC0K8A2_CHOFU</name>
<protein>
    <submittedName>
        <fullName evidence="1">Uncharacterized protein</fullName>
    </submittedName>
</protein>
<keyword evidence="2" id="KW-1185">Reference proteome</keyword>
<dbReference type="EMBL" id="CM046107">
    <property type="protein sequence ID" value="KAI8432467.1"/>
    <property type="molecule type" value="Genomic_DNA"/>
</dbReference>
<sequence length="307" mass="35666">MKFFILIVALGAARATLYDQKLDAASTYDCPYCQPEQVHIAFGEKSNDIVVTWSTFNDTEGSFVQYGVGDEAERGHFDLILHVGDFAYDMHDDDGKRGDQFMRQIQPLAAMVPYMTCPGNHEATYFDLGPLHIVSISTEYYYFLQFGARMLFTQYAWLQQDLAEANKEENRKVRPWIVLMGHRPMYCSNSDDIDCSFEWMWNNKAKWWTASGSSRTTMENTITDVLDKNSRGALMIKNEQNMYNALNNNYDTLNNNYNSWSIQINNENLPSVILSTIILIQASARHHFHYALKYHKEEMRMFFAYKK</sequence>
<gene>
    <name evidence="1" type="ORF">MSG28_004852</name>
</gene>
<dbReference type="Proteomes" id="UP001064048">
    <property type="component" value="Chromosome 7"/>
</dbReference>
<comment type="caution">
    <text evidence="1">The sequence shown here is derived from an EMBL/GenBank/DDBJ whole genome shotgun (WGS) entry which is preliminary data.</text>
</comment>
<organism evidence="1 2">
    <name type="scientific">Choristoneura fumiferana</name>
    <name type="common">Spruce budworm moth</name>
    <name type="synonym">Archips fumiferana</name>
    <dbReference type="NCBI Taxonomy" id="7141"/>
    <lineage>
        <taxon>Eukaryota</taxon>
        <taxon>Metazoa</taxon>
        <taxon>Ecdysozoa</taxon>
        <taxon>Arthropoda</taxon>
        <taxon>Hexapoda</taxon>
        <taxon>Insecta</taxon>
        <taxon>Pterygota</taxon>
        <taxon>Neoptera</taxon>
        <taxon>Endopterygota</taxon>
        <taxon>Lepidoptera</taxon>
        <taxon>Glossata</taxon>
        <taxon>Ditrysia</taxon>
        <taxon>Tortricoidea</taxon>
        <taxon>Tortricidae</taxon>
        <taxon>Tortricinae</taxon>
        <taxon>Choristoneura</taxon>
    </lineage>
</organism>
<evidence type="ECO:0000313" key="2">
    <source>
        <dbReference type="Proteomes" id="UP001064048"/>
    </source>
</evidence>
<reference evidence="1 2" key="1">
    <citation type="journal article" date="2022" name="Genome Biol. Evol.">
        <title>The Spruce Budworm Genome: Reconstructing the Evolutionary History of Antifreeze Proteins.</title>
        <authorList>
            <person name="Beliveau C."/>
            <person name="Gagne P."/>
            <person name="Picq S."/>
            <person name="Vernygora O."/>
            <person name="Keeling C.I."/>
            <person name="Pinkney K."/>
            <person name="Doucet D."/>
            <person name="Wen F."/>
            <person name="Johnston J.S."/>
            <person name="Maaroufi H."/>
            <person name="Boyle B."/>
            <person name="Laroche J."/>
            <person name="Dewar K."/>
            <person name="Juretic N."/>
            <person name="Blackburn G."/>
            <person name="Nisole A."/>
            <person name="Brunet B."/>
            <person name="Brandao M."/>
            <person name="Lumley L."/>
            <person name="Duan J."/>
            <person name="Quan G."/>
            <person name="Lucarotti C.J."/>
            <person name="Roe A.D."/>
            <person name="Sperling F.A.H."/>
            <person name="Levesque R.C."/>
            <person name="Cusson M."/>
        </authorList>
    </citation>
    <scope>NUCLEOTIDE SEQUENCE [LARGE SCALE GENOMIC DNA]</scope>
    <source>
        <strain evidence="1">Glfc:IPQL:Cfum</strain>
    </source>
</reference>
<evidence type="ECO:0000313" key="1">
    <source>
        <dbReference type="EMBL" id="KAI8432467.1"/>
    </source>
</evidence>
<accession>A0ACC0K8A2</accession>